<dbReference type="EMBL" id="LHXJ01000159">
    <property type="protein sequence ID" value="KXA88478.1"/>
    <property type="molecule type" value="Genomic_DNA"/>
</dbReference>
<sequence>EARFASRGEPGDPGVAPVASLPPLTLLPFPSLLFLAALVSALLKGNCEKKKIPVTKTPSGRRVD</sequence>
<name>A0A133U2R8_9EURY</name>
<keyword evidence="1" id="KW-1133">Transmembrane helix</keyword>
<keyword evidence="3" id="KW-1185">Reference proteome</keyword>
<dbReference type="Proteomes" id="UP000070163">
    <property type="component" value="Unassembled WGS sequence"/>
</dbReference>
<gene>
    <name evidence="2" type="ORF">AKJ57_06895</name>
</gene>
<evidence type="ECO:0000313" key="3">
    <source>
        <dbReference type="Proteomes" id="UP000070163"/>
    </source>
</evidence>
<feature type="transmembrane region" description="Helical" evidence="1">
    <location>
        <begin position="24"/>
        <end position="43"/>
    </location>
</feature>
<reference evidence="2 3" key="1">
    <citation type="journal article" date="2016" name="Sci. Rep.">
        <title>Metabolic traits of an uncultured archaeal lineage -MSBL1- from brine pools of the Red Sea.</title>
        <authorList>
            <person name="Mwirichia R."/>
            <person name="Alam I."/>
            <person name="Rashid M."/>
            <person name="Vinu M."/>
            <person name="Ba-Alawi W."/>
            <person name="Anthony Kamau A."/>
            <person name="Kamanda Ngugi D."/>
            <person name="Goker M."/>
            <person name="Klenk H.P."/>
            <person name="Bajic V."/>
            <person name="Stingl U."/>
        </authorList>
    </citation>
    <scope>NUCLEOTIDE SEQUENCE [LARGE SCALE GENOMIC DNA]</scope>
    <source>
        <strain evidence="2">SCGC-AAA259A05</strain>
    </source>
</reference>
<protein>
    <submittedName>
        <fullName evidence="2">Uncharacterized protein</fullName>
    </submittedName>
</protein>
<dbReference type="AlphaFoldDB" id="A0A133U2R8"/>
<keyword evidence="1" id="KW-0812">Transmembrane</keyword>
<accession>A0A133U2R8</accession>
<keyword evidence="1" id="KW-0472">Membrane</keyword>
<evidence type="ECO:0000256" key="1">
    <source>
        <dbReference type="SAM" id="Phobius"/>
    </source>
</evidence>
<feature type="non-terminal residue" evidence="2">
    <location>
        <position position="1"/>
    </location>
</feature>
<proteinExistence type="predicted"/>
<organism evidence="2 3">
    <name type="scientific">candidate division MSBL1 archaeon SCGC-AAA259A05</name>
    <dbReference type="NCBI Taxonomy" id="1698259"/>
    <lineage>
        <taxon>Archaea</taxon>
        <taxon>Methanobacteriati</taxon>
        <taxon>Methanobacteriota</taxon>
        <taxon>candidate division MSBL1</taxon>
    </lineage>
</organism>
<comment type="caution">
    <text evidence="2">The sequence shown here is derived from an EMBL/GenBank/DDBJ whole genome shotgun (WGS) entry which is preliminary data.</text>
</comment>
<evidence type="ECO:0000313" key="2">
    <source>
        <dbReference type="EMBL" id="KXA88478.1"/>
    </source>
</evidence>